<proteinExistence type="inferred from homology"/>
<sequence length="362" mass="39111">MDDKGYMRTALQMAEATKGQTTPNPAVGAVVVKEHRVVGFGAHLRAGEAHAERHALTMAGEKAYDATIYVTLEPCSHQGRTPPCCDAIIEAGIRRVVVATMDANPKVAGNGIKKLRQAGIEVDVGVCREAAEELNQSFFHYMKTNQPYVTLKVAASIDGKIATSTGESQWITSSESRADGHVLRHQHDAILVGVNTVVADDPKLTTRLPEGGENPIRVILDHTLRTPLSAQLVTDKSAPTWIVTTKKADAHRIDEFEKNGVSVLVLKGETIEVDELLVQLSERGVTSVLVEGGGTIHDAFLRSGSFQQIVYYMAVMLIGGSHAPDAFSGMGISSLKDVPRLAVHSWEKLGSDMKMVLRKGEE</sequence>
<evidence type="ECO:0000256" key="3">
    <source>
        <dbReference type="ARBA" id="ARBA00004910"/>
    </source>
</evidence>
<dbReference type="PANTHER" id="PTHR38011:SF7">
    <property type="entry name" value="2,5-DIAMINO-6-RIBOSYLAMINO-4(3H)-PYRIMIDINONE 5'-PHOSPHATE REDUCTASE"/>
    <property type="match status" value="1"/>
</dbReference>
<dbReference type="PROSITE" id="PS51747">
    <property type="entry name" value="CYT_DCMP_DEAMINASES_2"/>
    <property type="match status" value="1"/>
</dbReference>
<dbReference type="GO" id="GO:0008703">
    <property type="term" value="F:5-amino-6-(5-phosphoribosylamino)uracil reductase activity"/>
    <property type="evidence" value="ECO:0007669"/>
    <property type="project" value="UniProtKB-EC"/>
</dbReference>
<dbReference type="GO" id="GO:0009231">
    <property type="term" value="P:riboflavin biosynthetic process"/>
    <property type="evidence" value="ECO:0007669"/>
    <property type="project" value="UniProtKB-UniPathway"/>
</dbReference>
<evidence type="ECO:0000256" key="17">
    <source>
        <dbReference type="PIRSR" id="PIRSR006769-2"/>
    </source>
</evidence>
<keyword evidence="12" id="KW-0511">Multifunctional enzyme</keyword>
<evidence type="ECO:0000256" key="7">
    <source>
        <dbReference type="ARBA" id="ARBA00022723"/>
    </source>
</evidence>
<evidence type="ECO:0000256" key="10">
    <source>
        <dbReference type="ARBA" id="ARBA00022857"/>
    </source>
</evidence>
<dbReference type="NCBIfam" id="TIGR00227">
    <property type="entry name" value="ribD_Cterm"/>
    <property type="match status" value="1"/>
</dbReference>
<feature type="active site" description="Proton donor" evidence="16">
    <location>
        <position position="52"/>
    </location>
</feature>
<evidence type="ECO:0000256" key="8">
    <source>
        <dbReference type="ARBA" id="ARBA00022801"/>
    </source>
</evidence>
<feature type="binding site" evidence="17">
    <location>
        <position position="170"/>
    </location>
    <ligand>
        <name>NADP(+)</name>
        <dbReference type="ChEBI" id="CHEBI:58349"/>
    </ligand>
</feature>
<evidence type="ECO:0000256" key="16">
    <source>
        <dbReference type="PIRSR" id="PIRSR006769-1"/>
    </source>
</evidence>
<dbReference type="InterPro" id="IPR002734">
    <property type="entry name" value="RibDG_C"/>
</dbReference>
<feature type="binding site" evidence="18">
    <location>
        <position position="50"/>
    </location>
    <ligand>
        <name>Zn(2+)</name>
        <dbReference type="ChEBI" id="CHEBI:29105"/>
        <note>catalytic</note>
    </ligand>
</feature>
<comment type="caution">
    <text evidence="20">The sequence shown here is derived from an EMBL/GenBank/DDBJ whole genome shotgun (WGS) entry which is preliminary data.</text>
</comment>
<keyword evidence="11 15" id="KW-0560">Oxidoreductase</keyword>
<dbReference type="InterPro" id="IPR002125">
    <property type="entry name" value="CMP_dCMP_dom"/>
</dbReference>
<name>A0A840QNM3_9BACI</name>
<feature type="binding site" evidence="17">
    <location>
        <position position="196"/>
    </location>
    <ligand>
        <name>NADP(+)</name>
        <dbReference type="ChEBI" id="CHEBI:58349"/>
    </ligand>
</feature>
<comment type="cofactor">
    <cofactor evidence="15 18">
        <name>Zn(2+)</name>
        <dbReference type="ChEBI" id="CHEBI:29105"/>
    </cofactor>
    <text evidence="15 18">Binds 1 zinc ion.</text>
</comment>
<feature type="domain" description="CMP/dCMP-type deaminase" evidence="19">
    <location>
        <begin position="1"/>
        <end position="123"/>
    </location>
</feature>
<dbReference type="InterPro" id="IPR016192">
    <property type="entry name" value="APOBEC/CMP_deaminase_Zn-bd"/>
</dbReference>
<dbReference type="AlphaFoldDB" id="A0A840QNM3"/>
<evidence type="ECO:0000256" key="2">
    <source>
        <dbReference type="ARBA" id="ARBA00004882"/>
    </source>
</evidence>
<dbReference type="UniPathway" id="UPA00275">
    <property type="reaction ID" value="UER00401"/>
</dbReference>
<protein>
    <recommendedName>
        <fullName evidence="15">Riboflavin biosynthesis protein RibD</fullName>
    </recommendedName>
    <domain>
        <recommendedName>
            <fullName evidence="15">Diaminohydroxyphosphoribosylaminopyrimidine deaminase</fullName>
            <shortName evidence="15">DRAP deaminase</shortName>
            <ecNumber evidence="15">3.5.4.26</ecNumber>
        </recommendedName>
        <alternativeName>
            <fullName evidence="15">Riboflavin-specific deaminase</fullName>
        </alternativeName>
    </domain>
    <domain>
        <recommendedName>
            <fullName evidence="15">5-amino-6-(5-phosphoribosylamino)uracil reductase</fullName>
            <ecNumber evidence="15">1.1.1.193</ecNumber>
        </recommendedName>
        <alternativeName>
            <fullName evidence="15">HTP reductase</fullName>
        </alternativeName>
    </domain>
</protein>
<dbReference type="EC" id="3.5.4.26" evidence="15"/>
<dbReference type="GO" id="GO:0008270">
    <property type="term" value="F:zinc ion binding"/>
    <property type="evidence" value="ECO:0007669"/>
    <property type="project" value="InterPro"/>
</dbReference>
<feature type="binding site" evidence="17">
    <location>
        <position position="168"/>
    </location>
    <ligand>
        <name>substrate</name>
    </ligand>
</feature>
<dbReference type="Proteomes" id="UP000551878">
    <property type="component" value="Unassembled WGS sequence"/>
</dbReference>
<evidence type="ECO:0000256" key="6">
    <source>
        <dbReference type="ARBA" id="ARBA00022619"/>
    </source>
</evidence>
<accession>A0A840QNM3</accession>
<comment type="similarity">
    <text evidence="5 15">In the C-terminal section; belongs to the HTP reductase family.</text>
</comment>
<evidence type="ECO:0000256" key="11">
    <source>
        <dbReference type="ARBA" id="ARBA00023002"/>
    </source>
</evidence>
<dbReference type="SUPFAM" id="SSF53597">
    <property type="entry name" value="Dihydrofolate reductase-like"/>
    <property type="match status" value="1"/>
</dbReference>
<dbReference type="InterPro" id="IPR050765">
    <property type="entry name" value="Riboflavin_Biosynth_HTPR"/>
</dbReference>
<keyword evidence="21" id="KW-1185">Reference proteome</keyword>
<evidence type="ECO:0000256" key="9">
    <source>
        <dbReference type="ARBA" id="ARBA00022833"/>
    </source>
</evidence>
<dbReference type="FunFam" id="3.40.140.10:FF:000025">
    <property type="entry name" value="Riboflavin biosynthesis protein RibD"/>
    <property type="match status" value="1"/>
</dbReference>
<evidence type="ECO:0000256" key="15">
    <source>
        <dbReference type="PIRNR" id="PIRNR006769"/>
    </source>
</evidence>
<comment type="similarity">
    <text evidence="4 15">In the N-terminal section; belongs to the cytidine and deoxycytidylate deaminase family.</text>
</comment>
<evidence type="ECO:0000256" key="18">
    <source>
        <dbReference type="PIRSR" id="PIRSR006769-3"/>
    </source>
</evidence>
<feature type="binding site" evidence="18">
    <location>
        <position position="84"/>
    </location>
    <ligand>
        <name>Zn(2+)</name>
        <dbReference type="ChEBI" id="CHEBI:29105"/>
        <note>catalytic</note>
    </ligand>
</feature>
<feature type="binding site" evidence="17">
    <location>
        <position position="154"/>
    </location>
    <ligand>
        <name>NADP(+)</name>
        <dbReference type="ChEBI" id="CHEBI:58349"/>
    </ligand>
</feature>
<evidence type="ECO:0000259" key="19">
    <source>
        <dbReference type="PROSITE" id="PS51747"/>
    </source>
</evidence>
<feature type="binding site" evidence="17">
    <location>
        <position position="184"/>
    </location>
    <ligand>
        <name>substrate</name>
    </ligand>
</feature>
<dbReference type="RefSeq" id="WP_184663428.1">
    <property type="nucleotide sequence ID" value="NZ_JACHHB010000004.1"/>
</dbReference>
<feature type="binding site" evidence="17">
    <location>
        <position position="207"/>
    </location>
    <ligand>
        <name>substrate</name>
    </ligand>
</feature>
<keyword evidence="6 15" id="KW-0686">Riboflavin biosynthesis</keyword>
<evidence type="ECO:0000256" key="14">
    <source>
        <dbReference type="ARBA" id="ARBA00049886"/>
    </source>
</evidence>
<dbReference type="EMBL" id="JACHHB010000004">
    <property type="protein sequence ID" value="MBB5172974.1"/>
    <property type="molecule type" value="Genomic_DNA"/>
</dbReference>
<comment type="pathway">
    <text evidence="2 15">Cofactor biosynthesis; riboflavin biosynthesis; 5-amino-6-(D-ribitylamino)uracil from GTP: step 2/4.</text>
</comment>
<keyword evidence="8 15" id="KW-0378">Hydrolase</keyword>
<evidence type="ECO:0000256" key="4">
    <source>
        <dbReference type="ARBA" id="ARBA00005259"/>
    </source>
</evidence>
<feature type="binding site" evidence="17">
    <location>
        <begin position="293"/>
        <end position="299"/>
    </location>
    <ligand>
        <name>NADP(+)</name>
        <dbReference type="ChEBI" id="CHEBI:58349"/>
    </ligand>
</feature>
<comment type="catalytic activity">
    <reaction evidence="14 15">
        <text>2,5-diamino-6-hydroxy-4-(5-phosphoribosylamino)-pyrimidine + H2O + H(+) = 5-amino-6-(5-phospho-D-ribosylamino)uracil + NH4(+)</text>
        <dbReference type="Rhea" id="RHEA:21868"/>
        <dbReference type="ChEBI" id="CHEBI:15377"/>
        <dbReference type="ChEBI" id="CHEBI:15378"/>
        <dbReference type="ChEBI" id="CHEBI:28938"/>
        <dbReference type="ChEBI" id="CHEBI:58453"/>
        <dbReference type="ChEBI" id="CHEBI:58614"/>
        <dbReference type="EC" id="3.5.4.26"/>
    </reaction>
</comment>
<dbReference type="Pfam" id="PF01872">
    <property type="entry name" value="RibD_C"/>
    <property type="match status" value="1"/>
</dbReference>
<evidence type="ECO:0000256" key="13">
    <source>
        <dbReference type="ARBA" id="ARBA00049861"/>
    </source>
</evidence>
<keyword evidence="9 15" id="KW-0862">Zinc</keyword>
<evidence type="ECO:0000256" key="5">
    <source>
        <dbReference type="ARBA" id="ARBA00007417"/>
    </source>
</evidence>
<dbReference type="InterPro" id="IPR016193">
    <property type="entry name" value="Cytidine_deaminase-like"/>
</dbReference>
<dbReference type="PANTHER" id="PTHR38011">
    <property type="entry name" value="DIHYDROFOLATE REDUCTASE FAMILY PROTEIN (AFU_ORTHOLOGUE AFUA_8G06820)"/>
    <property type="match status" value="1"/>
</dbReference>
<dbReference type="CDD" id="cd01284">
    <property type="entry name" value="Riboflavin_deaminase-reductase"/>
    <property type="match status" value="1"/>
</dbReference>
<dbReference type="PIRSF" id="PIRSF006769">
    <property type="entry name" value="RibD"/>
    <property type="match status" value="1"/>
</dbReference>
<organism evidence="20 21">
    <name type="scientific">Texcoconibacillus texcoconensis</name>
    <dbReference type="NCBI Taxonomy" id="1095777"/>
    <lineage>
        <taxon>Bacteria</taxon>
        <taxon>Bacillati</taxon>
        <taxon>Bacillota</taxon>
        <taxon>Bacilli</taxon>
        <taxon>Bacillales</taxon>
        <taxon>Bacillaceae</taxon>
        <taxon>Texcoconibacillus</taxon>
    </lineage>
</organism>
<gene>
    <name evidence="20" type="ORF">HNQ41_001137</name>
</gene>
<reference evidence="20 21" key="1">
    <citation type="submission" date="2020-08" db="EMBL/GenBank/DDBJ databases">
        <title>Genomic Encyclopedia of Type Strains, Phase IV (KMG-IV): sequencing the most valuable type-strain genomes for metagenomic binning, comparative biology and taxonomic classification.</title>
        <authorList>
            <person name="Goeker M."/>
        </authorList>
    </citation>
    <scope>NUCLEOTIDE SEQUENCE [LARGE SCALE GENOMIC DNA]</scope>
    <source>
        <strain evidence="20 21">DSM 24696</strain>
    </source>
</reference>
<feature type="binding site" evidence="17">
    <location>
        <position position="204"/>
    </location>
    <ligand>
        <name>substrate</name>
    </ligand>
</feature>
<comment type="pathway">
    <text evidence="3 15">Cofactor biosynthesis; riboflavin biosynthesis; 5-amino-6-(D-ribitylamino)uracil from GTP: step 3/4.</text>
</comment>
<dbReference type="GO" id="GO:0050661">
    <property type="term" value="F:NADP binding"/>
    <property type="evidence" value="ECO:0007669"/>
    <property type="project" value="InterPro"/>
</dbReference>
<dbReference type="Pfam" id="PF00383">
    <property type="entry name" value="dCMP_cyt_deam_1"/>
    <property type="match status" value="1"/>
</dbReference>
<feature type="binding site" evidence="17">
    <location>
        <position position="291"/>
    </location>
    <ligand>
        <name>substrate</name>
    </ligand>
</feature>
<dbReference type="InterPro" id="IPR004794">
    <property type="entry name" value="Eubact_RibD"/>
</dbReference>
<dbReference type="Gene3D" id="3.40.430.10">
    <property type="entry name" value="Dihydrofolate Reductase, subunit A"/>
    <property type="match status" value="1"/>
</dbReference>
<keyword evidence="7 15" id="KW-0479">Metal-binding</keyword>
<comment type="function">
    <text evidence="1 15">Converts 2,5-diamino-6-(ribosylamino)-4(3h)-pyrimidinone 5'-phosphate into 5-amino-6-(ribosylamino)-2,4(1h,3h)-pyrimidinedione 5'-phosphate.</text>
</comment>
<keyword evidence="10 15" id="KW-0521">NADP</keyword>
<feature type="binding site" evidence="17">
    <location>
        <position position="200"/>
    </location>
    <ligand>
        <name>NADP(+)</name>
        <dbReference type="ChEBI" id="CHEBI:58349"/>
    </ligand>
</feature>
<dbReference type="GO" id="GO:0008835">
    <property type="term" value="F:diaminohydroxyphosphoribosylaminopyrimidine deaminase activity"/>
    <property type="evidence" value="ECO:0007669"/>
    <property type="project" value="UniProtKB-EC"/>
</dbReference>
<dbReference type="Gene3D" id="3.40.140.10">
    <property type="entry name" value="Cytidine Deaminase, domain 2"/>
    <property type="match status" value="1"/>
</dbReference>
<dbReference type="SUPFAM" id="SSF53927">
    <property type="entry name" value="Cytidine deaminase-like"/>
    <property type="match status" value="1"/>
</dbReference>
<evidence type="ECO:0000313" key="20">
    <source>
        <dbReference type="EMBL" id="MBB5172974.1"/>
    </source>
</evidence>
<dbReference type="InterPro" id="IPR011549">
    <property type="entry name" value="RibD_C"/>
</dbReference>
<dbReference type="PROSITE" id="PS00903">
    <property type="entry name" value="CYT_DCMP_DEAMINASES_1"/>
    <property type="match status" value="1"/>
</dbReference>
<evidence type="ECO:0000256" key="12">
    <source>
        <dbReference type="ARBA" id="ARBA00023268"/>
    </source>
</evidence>
<evidence type="ECO:0000256" key="1">
    <source>
        <dbReference type="ARBA" id="ARBA00002151"/>
    </source>
</evidence>
<evidence type="ECO:0000313" key="21">
    <source>
        <dbReference type="Proteomes" id="UP000551878"/>
    </source>
</evidence>
<dbReference type="InterPro" id="IPR024072">
    <property type="entry name" value="DHFR-like_dom_sf"/>
</dbReference>
<comment type="catalytic activity">
    <reaction evidence="13 15">
        <text>5-amino-6-(5-phospho-D-ribitylamino)uracil + NADP(+) = 5-amino-6-(5-phospho-D-ribosylamino)uracil + NADPH + H(+)</text>
        <dbReference type="Rhea" id="RHEA:17845"/>
        <dbReference type="ChEBI" id="CHEBI:15378"/>
        <dbReference type="ChEBI" id="CHEBI:57783"/>
        <dbReference type="ChEBI" id="CHEBI:58349"/>
        <dbReference type="ChEBI" id="CHEBI:58421"/>
        <dbReference type="ChEBI" id="CHEBI:58453"/>
        <dbReference type="EC" id="1.1.1.193"/>
    </reaction>
</comment>
<feature type="binding site" evidence="18">
    <location>
        <position position="75"/>
    </location>
    <ligand>
        <name>Zn(2+)</name>
        <dbReference type="ChEBI" id="CHEBI:29105"/>
        <note>catalytic</note>
    </ligand>
</feature>
<dbReference type="EC" id="1.1.1.193" evidence="15"/>
<dbReference type="NCBIfam" id="TIGR00326">
    <property type="entry name" value="eubact_ribD"/>
    <property type="match status" value="1"/>
</dbReference>